<name>A0ACD3AGV0_9AGAR</name>
<dbReference type="Proteomes" id="UP000308600">
    <property type="component" value="Unassembled WGS sequence"/>
</dbReference>
<keyword evidence="2" id="KW-1185">Reference proteome</keyword>
<evidence type="ECO:0000313" key="1">
    <source>
        <dbReference type="EMBL" id="TFK65118.1"/>
    </source>
</evidence>
<gene>
    <name evidence="1" type="ORF">BDN72DRAFT_962730</name>
</gene>
<evidence type="ECO:0000313" key="2">
    <source>
        <dbReference type="Proteomes" id="UP000308600"/>
    </source>
</evidence>
<sequence>MELPYDIWLHIARFLPAEHVRRLYCVNHAWYDIAMDERYRSVSFQYWSDPETQRNLRRLREPSIARRVRNLSFHPALIGNLLVDDPQNSAEPWSQKFRSKIKYLRSPAKSVKGKASMGGREALEAMLQIVGNLSNVTTYNLEFWARESLSALRQVLPVLTLAWKVFGDKLTSLTLDIPLDGLQDLLHPSLRLRRLTSLTLRLTKSSVATDSTSVIRHLLVPFVNQHHATLTTFVLTSFEHFDFSAFLLGLHHFPYLSKLTISHPFVSFQQSDTLGLRHVLAVHSAGLRELNLRFHTPLNTWAQLPSSPAWYGQEFFGITFSGLEVLDLGLRDVPEDVPWTINYLRNFRQSLTSLTLRDYHFSFQEAATVANLFTAGFLQKLDIAVDNLYPQLIDVFADRLPVLSELYLVFESFLPADGVTSNESLDEPNAAHAQFCADMQRRRYTNWGLRHLTAFPTGGCDQALVKACETSLVEAIPSLHMLNGRDVQRLGTLSPATRSLASSRSYLTFSSRAASQN</sequence>
<reference evidence="1 2" key="1">
    <citation type="journal article" date="2019" name="Nat. Ecol. Evol.">
        <title>Megaphylogeny resolves global patterns of mushroom evolution.</title>
        <authorList>
            <person name="Varga T."/>
            <person name="Krizsan K."/>
            <person name="Foldi C."/>
            <person name="Dima B."/>
            <person name="Sanchez-Garcia M."/>
            <person name="Sanchez-Ramirez S."/>
            <person name="Szollosi G.J."/>
            <person name="Szarkandi J.G."/>
            <person name="Papp V."/>
            <person name="Albert L."/>
            <person name="Andreopoulos W."/>
            <person name="Angelini C."/>
            <person name="Antonin V."/>
            <person name="Barry K.W."/>
            <person name="Bougher N.L."/>
            <person name="Buchanan P."/>
            <person name="Buyck B."/>
            <person name="Bense V."/>
            <person name="Catcheside P."/>
            <person name="Chovatia M."/>
            <person name="Cooper J."/>
            <person name="Damon W."/>
            <person name="Desjardin D."/>
            <person name="Finy P."/>
            <person name="Geml J."/>
            <person name="Haridas S."/>
            <person name="Hughes K."/>
            <person name="Justo A."/>
            <person name="Karasinski D."/>
            <person name="Kautmanova I."/>
            <person name="Kiss B."/>
            <person name="Kocsube S."/>
            <person name="Kotiranta H."/>
            <person name="LaButti K.M."/>
            <person name="Lechner B.E."/>
            <person name="Liimatainen K."/>
            <person name="Lipzen A."/>
            <person name="Lukacs Z."/>
            <person name="Mihaltcheva S."/>
            <person name="Morgado L.N."/>
            <person name="Niskanen T."/>
            <person name="Noordeloos M.E."/>
            <person name="Ohm R.A."/>
            <person name="Ortiz-Santana B."/>
            <person name="Ovrebo C."/>
            <person name="Racz N."/>
            <person name="Riley R."/>
            <person name="Savchenko A."/>
            <person name="Shiryaev A."/>
            <person name="Soop K."/>
            <person name="Spirin V."/>
            <person name="Szebenyi C."/>
            <person name="Tomsovsky M."/>
            <person name="Tulloss R.E."/>
            <person name="Uehling J."/>
            <person name="Grigoriev I.V."/>
            <person name="Vagvolgyi C."/>
            <person name="Papp T."/>
            <person name="Martin F.M."/>
            <person name="Miettinen O."/>
            <person name="Hibbett D.S."/>
            <person name="Nagy L.G."/>
        </authorList>
    </citation>
    <scope>NUCLEOTIDE SEQUENCE [LARGE SCALE GENOMIC DNA]</scope>
    <source>
        <strain evidence="1 2">NL-1719</strain>
    </source>
</reference>
<organism evidence="1 2">
    <name type="scientific">Pluteus cervinus</name>
    <dbReference type="NCBI Taxonomy" id="181527"/>
    <lineage>
        <taxon>Eukaryota</taxon>
        <taxon>Fungi</taxon>
        <taxon>Dikarya</taxon>
        <taxon>Basidiomycota</taxon>
        <taxon>Agaricomycotina</taxon>
        <taxon>Agaricomycetes</taxon>
        <taxon>Agaricomycetidae</taxon>
        <taxon>Agaricales</taxon>
        <taxon>Pluteineae</taxon>
        <taxon>Pluteaceae</taxon>
        <taxon>Pluteus</taxon>
    </lineage>
</organism>
<accession>A0ACD3AGV0</accession>
<dbReference type="EMBL" id="ML208447">
    <property type="protein sequence ID" value="TFK65118.1"/>
    <property type="molecule type" value="Genomic_DNA"/>
</dbReference>
<protein>
    <submittedName>
        <fullName evidence="1">Uncharacterized protein</fullName>
    </submittedName>
</protein>
<proteinExistence type="predicted"/>